<feature type="compositionally biased region" description="Low complexity" evidence="1">
    <location>
        <begin position="29"/>
        <end position="42"/>
    </location>
</feature>
<protein>
    <submittedName>
        <fullName evidence="4">Outer membrane protein assembly factor BamB</fullName>
    </submittedName>
</protein>
<keyword evidence="5" id="KW-1185">Reference proteome</keyword>
<dbReference type="SUPFAM" id="SSF50998">
    <property type="entry name" value="Quinoprotein alcohol dehydrogenase-like"/>
    <property type="match status" value="1"/>
</dbReference>
<evidence type="ECO:0000256" key="2">
    <source>
        <dbReference type="SAM" id="Phobius"/>
    </source>
</evidence>
<reference evidence="4 5" key="1">
    <citation type="submission" date="2023-07" db="EMBL/GenBank/DDBJ databases">
        <title>Sequencing the genomes of 1000 actinobacteria strains.</title>
        <authorList>
            <person name="Klenk H.-P."/>
        </authorList>
    </citation>
    <scope>NUCLEOTIDE SEQUENCE [LARGE SCALE GENOMIC DNA]</scope>
    <source>
        <strain evidence="4 5">DSM 14785</strain>
    </source>
</reference>
<dbReference type="EMBL" id="JAUSVM010000001">
    <property type="protein sequence ID" value="MDQ0425276.1"/>
    <property type="molecule type" value="Genomic_DNA"/>
</dbReference>
<name>A0ABU0GIU9_9CELL</name>
<dbReference type="PANTHER" id="PTHR34512">
    <property type="entry name" value="CELL SURFACE PROTEIN"/>
    <property type="match status" value="1"/>
</dbReference>
<keyword evidence="2" id="KW-0812">Transmembrane</keyword>
<feature type="transmembrane region" description="Helical" evidence="2">
    <location>
        <begin position="52"/>
        <end position="71"/>
    </location>
</feature>
<dbReference type="Pfam" id="PF13360">
    <property type="entry name" value="PQQ_2"/>
    <property type="match status" value="1"/>
</dbReference>
<feature type="domain" description="Pyrrolo-quinoline quinone repeat" evidence="3">
    <location>
        <begin position="426"/>
        <end position="510"/>
    </location>
</feature>
<organism evidence="4 5">
    <name type="scientific">Cellulomonas iranensis</name>
    <dbReference type="NCBI Taxonomy" id="76862"/>
    <lineage>
        <taxon>Bacteria</taxon>
        <taxon>Bacillati</taxon>
        <taxon>Actinomycetota</taxon>
        <taxon>Actinomycetes</taxon>
        <taxon>Micrococcales</taxon>
        <taxon>Cellulomonadaceae</taxon>
        <taxon>Cellulomonas</taxon>
    </lineage>
</organism>
<evidence type="ECO:0000259" key="3">
    <source>
        <dbReference type="Pfam" id="PF13360"/>
    </source>
</evidence>
<sequence length="522" mass="54634">MARRGQMQHVDLVEDDGTTRAGSAPAPDLSTSAAAPPHATPAADRRRRRRTVLTSALAALAVLAAVLVVHVRADARERQRLASLADLPFVAAPLDGPPRVAWTAPEGRLDMLVAPVGDVLVSIRTGFDERADVVAVDATDGSERWRVEALASVARDAPDDAEILGFAGTCVAHPVTPDAVACLATDAAGYTDGEKWQSLPPTVARLLVLDARDGRVLTDLTDALPRPLPRNLAAAGADLAVWDDADDVLRVRALTPEGGVEWERTLEAPATEGAPAWVGPLDTRTTALLTPQSVHVVGPDGADLRVAPLAPTESAQQTTTGQVVIVPSWEAHVRALQGAAPTPSGVRLVTADSDVALDGTLVPATDDGSVPGLLLTLVDTGTLQAWNGDGERSWTWDLDGVASWFRDSRTSTTVLDGRVHMAGPGLLVTLDARTGRELWRSDALGSGDVVTDGRLLLGLADPTTSDAIGPELVALRRDDGTVAWRAPLPVGTDLVMVQARLLLAVESPDDGPTTYHVLAGDG</sequence>
<evidence type="ECO:0000313" key="5">
    <source>
        <dbReference type="Proteomes" id="UP001240250"/>
    </source>
</evidence>
<dbReference type="Proteomes" id="UP001240250">
    <property type="component" value="Unassembled WGS sequence"/>
</dbReference>
<keyword evidence="2" id="KW-1133">Transmembrane helix</keyword>
<accession>A0ABU0GIU9</accession>
<evidence type="ECO:0000313" key="4">
    <source>
        <dbReference type="EMBL" id="MDQ0425276.1"/>
    </source>
</evidence>
<dbReference type="InterPro" id="IPR002372">
    <property type="entry name" value="PQQ_rpt_dom"/>
</dbReference>
<gene>
    <name evidence="4" type="ORF">JO380_001657</name>
</gene>
<evidence type="ECO:0000256" key="1">
    <source>
        <dbReference type="SAM" id="MobiDB-lite"/>
    </source>
</evidence>
<keyword evidence="2" id="KW-0472">Membrane</keyword>
<dbReference type="InterPro" id="IPR015943">
    <property type="entry name" value="WD40/YVTN_repeat-like_dom_sf"/>
</dbReference>
<dbReference type="Gene3D" id="2.130.10.10">
    <property type="entry name" value="YVTN repeat-like/Quinoprotein amine dehydrogenase"/>
    <property type="match status" value="1"/>
</dbReference>
<dbReference type="PANTHER" id="PTHR34512:SF30">
    <property type="entry name" value="OUTER MEMBRANE PROTEIN ASSEMBLY FACTOR BAMB"/>
    <property type="match status" value="1"/>
</dbReference>
<proteinExistence type="predicted"/>
<feature type="region of interest" description="Disordered" evidence="1">
    <location>
        <begin position="1"/>
        <end position="48"/>
    </location>
</feature>
<comment type="caution">
    <text evidence="4">The sequence shown here is derived from an EMBL/GenBank/DDBJ whole genome shotgun (WGS) entry which is preliminary data.</text>
</comment>
<dbReference type="RefSeq" id="WP_070319205.1">
    <property type="nucleotide sequence ID" value="NZ_JAUSVM010000001.1"/>
</dbReference>
<dbReference type="InterPro" id="IPR011047">
    <property type="entry name" value="Quinoprotein_ADH-like_sf"/>
</dbReference>